<dbReference type="InterPro" id="IPR013783">
    <property type="entry name" value="Ig-like_fold"/>
</dbReference>
<dbReference type="RefSeq" id="WP_145670319.1">
    <property type="nucleotide sequence ID" value="NZ_VIWO01000004.1"/>
</dbReference>
<dbReference type="AlphaFoldDB" id="A0A561PQF6"/>
<keyword evidence="1" id="KW-0732">Signal</keyword>
<evidence type="ECO:0000313" key="3">
    <source>
        <dbReference type="Proteomes" id="UP000320811"/>
    </source>
</evidence>
<sequence>MKMTKAVFILKKPIVVALVLAGLLSAAFQTQAQCNWGISTVPQASACAASGKITVSLTGTDVGSLSNILYSLEPVTPGGYAISPNGSSILENIPPGQYKVRVQATCNGTVMSNYSDVQIQGNYIAFTAAISQKRPALNACNTGQATVTVTAGRSPYNIKIQSAPAGYTGPVTFTVRTSPFLLDNLNKGDYTISIADSCGSTESTQYLTIAELPPLVSSQFYPHELSVIDEVCNRFYVSAPYILANSSLSGYDGSETPLMYTVAFDGGAKLPYKQMNYISPGNNDTIILPAGKTLKDAYGKILTYYVKPPCGPEVVINRTLYTPFPYFSSTPNCDIDFDARYTLNGNALFACFPLYTVFKNNSTGIYHRDTIKTKTDNIYDRVVKKLPYGGYSVTCTTADGYVLYENNNWVVNKPASNPYAVSIGPYMGGSGNDGAVMFTINKSTGNFVEGTEIQLVGPSNYNFYTKTSSLNVRNSFFALATTTDTPARFFYPGTYLFRVTDNCGSYELPVTVAEKEAYRYNWSISQRETCTGLKLTGAGSCTYNNTNYPIYMKIITGPSGFNNGVVPIDSSLILPSPGTYKIAVSSEPNNFYASFTFTTINNGVAEKYITYDYKPLGVDVNSSWGWVCPGGADNDGSINVQAINGRVSTSGAYTYKLAAAGNGIAGPYLATNTTGKFSTAMSGGAYALMKNQNYDIRVEDGCGAGVVQTIKVLDVGATQIASSDKSQYCEGDIIRLSAFNMPSANVQYQWTGPNGFSSTAQNPTVPASLPNAGLYQVVITGFCSASITGQVNVRVAPTVITCYSAVTDTSVNPYVYGLLGNWRKVKSYVNYGNRTGNSNDIRQDGFFANYTPYWKSSAKGLQLGDNLPAGGWVWTGEVTLYNKKGYELESRDPLDRYNAGLYGYGNTLPVAVVQNSRYREAAFEGFEDYDFENNACGASCSTPRSFDFSSYKSQLDSTEKHSGKYSLRVDAGKAAGMTVAVTASDNNSYGFTSNTVLDNCGGSSGSQYLLRSVRATSDALLPAFSPLSGKNILFSVWAKEAQNCNCTGYSNNQMGIVITQPSGTTTVIAKPVGAIIDGWQRYEQVVYLPADVTKLSFTLEAKGASVVYFDDLRIHPYNANMKSFVYNPVSLRLMAELDENNYATFYEYDDDGALIRLKKETQRGVQTIRETRNALLKE</sequence>
<evidence type="ECO:0000256" key="1">
    <source>
        <dbReference type="SAM" id="SignalP"/>
    </source>
</evidence>
<proteinExistence type="predicted"/>
<dbReference type="EMBL" id="VIWO01000004">
    <property type="protein sequence ID" value="TWF40338.1"/>
    <property type="molecule type" value="Genomic_DNA"/>
</dbReference>
<feature type="chain" id="PRO_5021982679" description="SprB-like repeat protein" evidence="1">
    <location>
        <begin position="33"/>
        <end position="1178"/>
    </location>
</feature>
<organism evidence="2 3">
    <name type="scientific">Chitinophaga polysaccharea</name>
    <dbReference type="NCBI Taxonomy" id="1293035"/>
    <lineage>
        <taxon>Bacteria</taxon>
        <taxon>Pseudomonadati</taxon>
        <taxon>Bacteroidota</taxon>
        <taxon>Chitinophagia</taxon>
        <taxon>Chitinophagales</taxon>
        <taxon>Chitinophagaceae</taxon>
        <taxon>Chitinophaga</taxon>
    </lineage>
</organism>
<dbReference type="Gene3D" id="2.60.40.10">
    <property type="entry name" value="Immunoglobulins"/>
    <property type="match status" value="1"/>
</dbReference>
<keyword evidence="3" id="KW-1185">Reference proteome</keyword>
<dbReference type="Proteomes" id="UP000320811">
    <property type="component" value="Unassembled WGS sequence"/>
</dbReference>
<dbReference type="OrthoDB" id="627712at2"/>
<feature type="signal peptide" evidence="1">
    <location>
        <begin position="1"/>
        <end position="32"/>
    </location>
</feature>
<comment type="caution">
    <text evidence="2">The sequence shown here is derived from an EMBL/GenBank/DDBJ whole genome shotgun (WGS) entry which is preliminary data.</text>
</comment>
<reference evidence="2 3" key="1">
    <citation type="submission" date="2019-06" db="EMBL/GenBank/DDBJ databases">
        <title>Sorghum-associated microbial communities from plants grown in Nebraska, USA.</title>
        <authorList>
            <person name="Schachtman D."/>
        </authorList>
    </citation>
    <scope>NUCLEOTIDE SEQUENCE [LARGE SCALE GENOMIC DNA]</scope>
    <source>
        <strain evidence="2 3">1209</strain>
    </source>
</reference>
<name>A0A561PQF6_9BACT</name>
<accession>A0A561PQF6</accession>
<dbReference type="Gene3D" id="2.60.120.260">
    <property type="entry name" value="Galactose-binding domain-like"/>
    <property type="match status" value="1"/>
</dbReference>
<evidence type="ECO:0000313" key="2">
    <source>
        <dbReference type="EMBL" id="TWF40338.1"/>
    </source>
</evidence>
<gene>
    <name evidence="2" type="ORF">FHW36_10420</name>
</gene>
<evidence type="ECO:0008006" key="4">
    <source>
        <dbReference type="Google" id="ProtNLM"/>
    </source>
</evidence>
<protein>
    <recommendedName>
        <fullName evidence="4">SprB-like repeat protein</fullName>
    </recommendedName>
</protein>